<feature type="domain" description="DJ-1/PfpI" evidence="1">
    <location>
        <begin position="14"/>
        <end position="128"/>
    </location>
</feature>
<dbReference type="EMBL" id="BLLK01000057">
    <property type="protein sequence ID" value="GFH57025.1"/>
    <property type="molecule type" value="Genomic_DNA"/>
</dbReference>
<accession>A0AAD3D5P7</accession>
<keyword evidence="3" id="KW-1185">Reference proteome</keyword>
<protein>
    <recommendedName>
        <fullName evidence="1">DJ-1/PfpI domain-containing protein</fullName>
    </recommendedName>
</protein>
<gene>
    <name evidence="2" type="ORF">CTEN210_13501</name>
</gene>
<dbReference type="AlphaFoldDB" id="A0AAD3D5P7"/>
<evidence type="ECO:0000313" key="2">
    <source>
        <dbReference type="EMBL" id="GFH57025.1"/>
    </source>
</evidence>
<dbReference type="InterPro" id="IPR050325">
    <property type="entry name" value="Prot/Nucl_acid_deglycase"/>
</dbReference>
<comment type="caution">
    <text evidence="2">The sequence shown here is derived from an EMBL/GenBank/DDBJ whole genome shotgun (WGS) entry which is preliminary data.</text>
</comment>
<dbReference type="PANTHER" id="PTHR48094">
    <property type="entry name" value="PROTEIN/NUCLEIC ACID DEGLYCASE DJ-1-RELATED"/>
    <property type="match status" value="1"/>
</dbReference>
<dbReference type="InterPro" id="IPR029062">
    <property type="entry name" value="Class_I_gatase-like"/>
</dbReference>
<dbReference type="InterPro" id="IPR002818">
    <property type="entry name" value="DJ-1/PfpI"/>
</dbReference>
<dbReference type="SUPFAM" id="SSF52317">
    <property type="entry name" value="Class I glutamine amidotransferase-like"/>
    <property type="match status" value="1"/>
</dbReference>
<dbReference type="GO" id="GO:0019243">
    <property type="term" value="P:methylglyoxal catabolic process to D-lactate via S-lactoyl-glutathione"/>
    <property type="evidence" value="ECO:0007669"/>
    <property type="project" value="TreeGrafter"/>
</dbReference>
<evidence type="ECO:0000313" key="3">
    <source>
        <dbReference type="Proteomes" id="UP001054902"/>
    </source>
</evidence>
<reference evidence="2 3" key="1">
    <citation type="journal article" date="2021" name="Sci. Rep.">
        <title>The genome of the diatom Chaetoceros tenuissimus carries an ancient integrated fragment of an extant virus.</title>
        <authorList>
            <person name="Hongo Y."/>
            <person name="Kimura K."/>
            <person name="Takaki Y."/>
            <person name="Yoshida Y."/>
            <person name="Baba S."/>
            <person name="Kobayashi G."/>
            <person name="Nagasaki K."/>
            <person name="Hano T."/>
            <person name="Tomaru Y."/>
        </authorList>
    </citation>
    <scope>NUCLEOTIDE SEQUENCE [LARGE SCALE GENOMIC DNA]</scope>
    <source>
        <strain evidence="2 3">NIES-3715</strain>
    </source>
</reference>
<organism evidence="2 3">
    <name type="scientific">Chaetoceros tenuissimus</name>
    <dbReference type="NCBI Taxonomy" id="426638"/>
    <lineage>
        <taxon>Eukaryota</taxon>
        <taxon>Sar</taxon>
        <taxon>Stramenopiles</taxon>
        <taxon>Ochrophyta</taxon>
        <taxon>Bacillariophyta</taxon>
        <taxon>Coscinodiscophyceae</taxon>
        <taxon>Chaetocerotophycidae</taxon>
        <taxon>Chaetocerotales</taxon>
        <taxon>Chaetocerotaceae</taxon>
        <taxon>Chaetoceros</taxon>
    </lineage>
</organism>
<dbReference type="GO" id="GO:0019172">
    <property type="term" value="F:glyoxalase III activity"/>
    <property type="evidence" value="ECO:0007669"/>
    <property type="project" value="TreeGrafter"/>
</dbReference>
<dbReference type="Proteomes" id="UP001054902">
    <property type="component" value="Unassembled WGS sequence"/>
</dbReference>
<dbReference type="PANTHER" id="PTHR48094:SF20">
    <property type="entry name" value="PROTEIN_NUCLEIC ACID DEGLYCASE 1"/>
    <property type="match status" value="1"/>
</dbReference>
<evidence type="ECO:0000259" key="1">
    <source>
        <dbReference type="Pfam" id="PF01965"/>
    </source>
</evidence>
<sequence length="224" mass="24700">MENGTNFSTGNHPVETYVPMLHMKDAGFKFDVATEHGSSVCFEMWAFPKKDENVNIFHEEMKEIMSKPKKLSEIASLNDYSAIFIPGGHGAMINLPFSKELGRLLHLAHDQSLPTVTLCHGPGALLSTAADGLGKDFVYKGYKIMCFTDKTDKFTPSVGYLPGAMPWKCQETLEEKGIQVLNSSESGKVYQDRELITGDSPDAANNLGILAAPILVEYANKYKM</sequence>
<dbReference type="Pfam" id="PF01965">
    <property type="entry name" value="DJ-1_PfpI"/>
    <property type="match status" value="1"/>
</dbReference>
<proteinExistence type="predicted"/>
<name>A0AAD3D5P7_9STRA</name>
<dbReference type="Gene3D" id="3.40.50.880">
    <property type="match status" value="1"/>
</dbReference>
<dbReference type="GO" id="GO:0005737">
    <property type="term" value="C:cytoplasm"/>
    <property type="evidence" value="ECO:0007669"/>
    <property type="project" value="TreeGrafter"/>
</dbReference>